<evidence type="ECO:0000313" key="1">
    <source>
        <dbReference type="EMBL" id="KZP30981.1"/>
    </source>
</evidence>
<organism evidence="1 2">
    <name type="scientific">Athelia psychrophila</name>
    <dbReference type="NCBI Taxonomy" id="1759441"/>
    <lineage>
        <taxon>Eukaryota</taxon>
        <taxon>Fungi</taxon>
        <taxon>Dikarya</taxon>
        <taxon>Basidiomycota</taxon>
        <taxon>Agaricomycotina</taxon>
        <taxon>Agaricomycetes</taxon>
        <taxon>Agaricomycetidae</taxon>
        <taxon>Atheliales</taxon>
        <taxon>Atheliaceae</taxon>
        <taxon>Athelia</taxon>
    </lineage>
</organism>
<sequence length="424" mass="47817">MKEPSGNSLTVHVIDGSLKVSNSVQQSQQISLRELGTAALTAITEFTVAVDALLQSNSTVTSATFPLEKVTDTYERCAIHKQEANRIWMDPIRKTVKEGLTAPEEEKHHLRSPRGTLRRGNVEAWLRLEQEALGLLGVVIGLSNALILPQGYFKYFKFDATETSDRDTWVSPNLMVFLSNPKTDLNNRPMKSDIYVFPPDSSRAVLLYLCIIRPIACYFLDVINKHVPHYDTVIWANAFRRSSTALTSEWRWSGRDISRPFRRLTFRTMGVALTPSLLRSIGRAIFPAQFPRLFEDAFPSYVDAQAQHVSSTGSLHYGRLRSFPKFQNISPAHTVRAIAMSQIWQAALGTGPLNEAWQDLAAESSLFPIRNIDMAFEEARWMVFHSYCIHISSIPLKVQGIIQSLLKDKPFLYGPKVSDKFTAL</sequence>
<proteinExistence type="predicted"/>
<dbReference type="EMBL" id="KV417491">
    <property type="protein sequence ID" value="KZP30981.1"/>
    <property type="molecule type" value="Genomic_DNA"/>
</dbReference>
<name>A0A166TTV2_9AGAM</name>
<reference evidence="1 2" key="1">
    <citation type="journal article" date="2016" name="Mol. Biol. Evol.">
        <title>Comparative Genomics of Early-Diverging Mushroom-Forming Fungi Provides Insights into the Origins of Lignocellulose Decay Capabilities.</title>
        <authorList>
            <person name="Nagy L.G."/>
            <person name="Riley R."/>
            <person name="Tritt A."/>
            <person name="Adam C."/>
            <person name="Daum C."/>
            <person name="Floudas D."/>
            <person name="Sun H."/>
            <person name="Yadav J.S."/>
            <person name="Pangilinan J."/>
            <person name="Larsson K.H."/>
            <person name="Matsuura K."/>
            <person name="Barry K."/>
            <person name="Labutti K."/>
            <person name="Kuo R."/>
            <person name="Ohm R.A."/>
            <person name="Bhattacharya S.S."/>
            <person name="Shirouzu T."/>
            <person name="Yoshinaga Y."/>
            <person name="Martin F.M."/>
            <person name="Grigoriev I.V."/>
            <person name="Hibbett D.S."/>
        </authorList>
    </citation>
    <scope>NUCLEOTIDE SEQUENCE [LARGE SCALE GENOMIC DNA]</scope>
    <source>
        <strain evidence="1 2">CBS 109695</strain>
    </source>
</reference>
<keyword evidence="2" id="KW-1185">Reference proteome</keyword>
<dbReference type="AlphaFoldDB" id="A0A166TTV2"/>
<dbReference type="STRING" id="436010.A0A166TTV2"/>
<dbReference type="OrthoDB" id="3023239at2759"/>
<gene>
    <name evidence="1" type="ORF">FIBSPDRAFT_724999</name>
</gene>
<accession>A0A166TTV2</accession>
<dbReference type="Proteomes" id="UP000076532">
    <property type="component" value="Unassembled WGS sequence"/>
</dbReference>
<protein>
    <submittedName>
        <fullName evidence="1">Uncharacterized protein</fullName>
    </submittedName>
</protein>
<evidence type="ECO:0000313" key="2">
    <source>
        <dbReference type="Proteomes" id="UP000076532"/>
    </source>
</evidence>